<proteinExistence type="predicted"/>
<evidence type="ECO:0000313" key="1">
    <source>
        <dbReference type="EMBL" id="CAB4155535.1"/>
    </source>
</evidence>
<gene>
    <name evidence="1" type="ORF">UFOVP658_14</name>
</gene>
<name>A0A6J5NED1_9CAUD</name>
<reference evidence="1" key="1">
    <citation type="submission" date="2020-04" db="EMBL/GenBank/DDBJ databases">
        <authorList>
            <person name="Chiriac C."/>
            <person name="Salcher M."/>
            <person name="Ghai R."/>
            <person name="Kavagutti S V."/>
        </authorList>
    </citation>
    <scope>NUCLEOTIDE SEQUENCE</scope>
</reference>
<accession>A0A6J5NED1</accession>
<organism evidence="1">
    <name type="scientific">uncultured Caudovirales phage</name>
    <dbReference type="NCBI Taxonomy" id="2100421"/>
    <lineage>
        <taxon>Viruses</taxon>
        <taxon>Duplodnaviria</taxon>
        <taxon>Heunggongvirae</taxon>
        <taxon>Uroviricota</taxon>
        <taxon>Caudoviricetes</taxon>
        <taxon>Peduoviridae</taxon>
        <taxon>Maltschvirus</taxon>
        <taxon>Maltschvirus maltsch</taxon>
    </lineage>
</organism>
<dbReference type="EMBL" id="LR796639">
    <property type="protein sequence ID" value="CAB4155535.1"/>
    <property type="molecule type" value="Genomic_DNA"/>
</dbReference>
<sequence>MPDGRKHFDPLSVTMEEMMALRRESFGLRAELEEANYQRAKAEKALSVIMSSKTWRTGRVVLSPARLVRKYFNRLRRKP</sequence>
<protein>
    <submittedName>
        <fullName evidence="1">Uncharacterized protein</fullName>
    </submittedName>
</protein>